<dbReference type="EMBL" id="FQUO01000002">
    <property type="protein sequence ID" value="SHE58785.1"/>
    <property type="molecule type" value="Genomic_DNA"/>
</dbReference>
<dbReference type="GO" id="GO:0051259">
    <property type="term" value="P:protein complex oligomerization"/>
    <property type="evidence" value="ECO:0007669"/>
    <property type="project" value="InterPro"/>
</dbReference>
<dbReference type="GO" id="GO:0051087">
    <property type="term" value="F:protein-folding chaperone binding"/>
    <property type="evidence" value="ECO:0007669"/>
    <property type="project" value="InterPro"/>
</dbReference>
<reference evidence="5 6" key="1">
    <citation type="submission" date="2016-11" db="EMBL/GenBank/DDBJ databases">
        <authorList>
            <person name="Jaros S."/>
            <person name="Januszkiewicz K."/>
            <person name="Wedrychowicz H."/>
        </authorList>
    </citation>
    <scope>NUCLEOTIDE SEQUENCE [LARGE SCALE GENOMIC DNA]</scope>
    <source>
        <strain evidence="5 6">DSM 26897</strain>
    </source>
</reference>
<evidence type="ECO:0000313" key="6">
    <source>
        <dbReference type="Proteomes" id="UP000184368"/>
    </source>
</evidence>
<dbReference type="SUPFAM" id="SSF47144">
    <property type="entry name" value="HSC20 (HSCB), C-terminal oligomerisation domain"/>
    <property type="match status" value="1"/>
</dbReference>
<evidence type="ECO:0000256" key="3">
    <source>
        <dbReference type="ARBA" id="ARBA00025596"/>
    </source>
</evidence>
<dbReference type="SUPFAM" id="SSF46565">
    <property type="entry name" value="Chaperone J-domain"/>
    <property type="match status" value="1"/>
</dbReference>
<dbReference type="RefSeq" id="WP_073039551.1">
    <property type="nucleotide sequence ID" value="NZ_FQUO01000002.1"/>
</dbReference>
<protein>
    <submittedName>
        <fullName evidence="5">Co-chaperone protein HscB</fullName>
    </submittedName>
</protein>
<keyword evidence="2" id="KW-0143">Chaperone</keyword>
<dbReference type="InterPro" id="IPR009073">
    <property type="entry name" value="HscB_oligo_C"/>
</dbReference>
<dbReference type="PANTHER" id="PTHR14021">
    <property type="entry name" value="IRON-SULFUR CLUSTER CO-CHAPERONE PROTEIN HSCB"/>
    <property type="match status" value="1"/>
</dbReference>
<dbReference type="PROSITE" id="PS50076">
    <property type="entry name" value="DNAJ_2"/>
    <property type="match status" value="1"/>
</dbReference>
<evidence type="ECO:0000256" key="2">
    <source>
        <dbReference type="ARBA" id="ARBA00023186"/>
    </source>
</evidence>
<dbReference type="Gene3D" id="1.20.1280.20">
    <property type="entry name" value="HscB, C-terminal domain"/>
    <property type="match status" value="1"/>
</dbReference>
<evidence type="ECO:0000259" key="4">
    <source>
        <dbReference type="PROSITE" id="PS50076"/>
    </source>
</evidence>
<dbReference type="SMART" id="SM00271">
    <property type="entry name" value="DnaJ"/>
    <property type="match status" value="1"/>
</dbReference>
<name>A0A1M4UQ38_9BACT</name>
<evidence type="ECO:0000256" key="1">
    <source>
        <dbReference type="ARBA" id="ARBA00010476"/>
    </source>
</evidence>
<accession>A0A1M4UQ38</accession>
<feature type="domain" description="J" evidence="4">
    <location>
        <begin position="2"/>
        <end position="76"/>
    </location>
</feature>
<dbReference type="GO" id="GO:0001671">
    <property type="term" value="F:ATPase activator activity"/>
    <property type="evidence" value="ECO:0007669"/>
    <property type="project" value="InterPro"/>
</dbReference>
<dbReference type="Proteomes" id="UP000184368">
    <property type="component" value="Unassembled WGS sequence"/>
</dbReference>
<dbReference type="InterPro" id="IPR004640">
    <property type="entry name" value="HscB"/>
</dbReference>
<sequence>MEYFDLFSLPVQLQVDKKLLRARYLELSRKYHPDYFANEELGVQQDALDATARLNAALKTLSNTDETIRYVLAQKGLLEQDEKYKLGNDFLMEMMDINEAAADLQFDPDPEAQQKINAQINQIGHEIYAPVQPIVEGYQEGVTTQEELLQVKDYYFRKKYLERLQQQLGGMH</sequence>
<proteinExistence type="inferred from homology"/>
<dbReference type="InterPro" id="IPR036869">
    <property type="entry name" value="J_dom_sf"/>
</dbReference>
<dbReference type="InterPro" id="IPR001623">
    <property type="entry name" value="DnaJ_domain"/>
</dbReference>
<gene>
    <name evidence="5" type="ORF">SAMN05444008_10220</name>
</gene>
<dbReference type="AlphaFoldDB" id="A0A1M4UQ38"/>
<dbReference type="InterPro" id="IPR036386">
    <property type="entry name" value="HscB_C_sf"/>
</dbReference>
<organism evidence="5 6">
    <name type="scientific">Cnuella takakiae</name>
    <dbReference type="NCBI Taxonomy" id="1302690"/>
    <lineage>
        <taxon>Bacteria</taxon>
        <taxon>Pseudomonadati</taxon>
        <taxon>Bacteroidota</taxon>
        <taxon>Chitinophagia</taxon>
        <taxon>Chitinophagales</taxon>
        <taxon>Chitinophagaceae</taxon>
        <taxon>Cnuella</taxon>
    </lineage>
</organism>
<evidence type="ECO:0000313" key="5">
    <source>
        <dbReference type="EMBL" id="SHE58785.1"/>
    </source>
</evidence>
<dbReference type="STRING" id="1302690.BUE76_13600"/>
<dbReference type="PANTHER" id="PTHR14021:SF15">
    <property type="entry name" value="IRON-SULFUR CLUSTER CO-CHAPERONE PROTEIN HSCB"/>
    <property type="match status" value="1"/>
</dbReference>
<dbReference type="GO" id="GO:0044571">
    <property type="term" value="P:[2Fe-2S] cluster assembly"/>
    <property type="evidence" value="ECO:0007669"/>
    <property type="project" value="InterPro"/>
</dbReference>
<dbReference type="OrthoDB" id="287587at2"/>
<keyword evidence="6" id="KW-1185">Reference proteome</keyword>
<dbReference type="Pfam" id="PF07743">
    <property type="entry name" value="HSCB_C"/>
    <property type="match status" value="1"/>
</dbReference>
<comment type="function">
    <text evidence="3">Co-chaperone involved in the maturation of iron-sulfur cluster-containing proteins. Seems to help targeting proteins to be folded toward HscA.</text>
</comment>
<comment type="similarity">
    <text evidence="1">Belongs to the HscB family.</text>
</comment>
<dbReference type="Gene3D" id="1.10.287.110">
    <property type="entry name" value="DnaJ domain"/>
    <property type="match status" value="1"/>
</dbReference>